<keyword evidence="2" id="KW-1185">Reference proteome</keyword>
<dbReference type="Proteomes" id="UP001432251">
    <property type="component" value="Chromosome"/>
</dbReference>
<keyword evidence="1" id="KW-0808">Transferase</keyword>
<sequence>MNALTKPDRTIAACGLALYPFALTLPLFGSSNAEPIVRALGIALTAVLLVGAVRRAPLLGLTAILLGTVVAVALVPTPAPWDDDGARQTTLFAFVSADMALGHLVAVRPRREWIVGITLSVLFQAGAIAGFAHPPDLIALNVIALLALLVACMVGLRARERRQHAAALRGQAVAEAVTAERLRIARELHDMVSHSIGVIAIQSGVASRVIETQPAEARAALEAIEATSRETLSGLRRTLVALRRAEPGDQAPLTPGTGLADLDRLVAETGDAGVRVDVVREGEQRPLPPDIDASAFRVVQESFANVVRHAGTDTCRLRVAHGERELVLEILDEGRGAAAGSSGTGFGITGMRERVSLLHGEFSAGPRPEGGFRVLARVPLPGGER</sequence>
<protein>
    <submittedName>
        <fullName evidence="1">Sensor histidine kinase</fullName>
    </submittedName>
</protein>
<dbReference type="EMBL" id="CP146022">
    <property type="protein sequence ID" value="WWQ67540.1"/>
    <property type="molecule type" value="Genomic_DNA"/>
</dbReference>
<evidence type="ECO:0000313" key="2">
    <source>
        <dbReference type="Proteomes" id="UP001432251"/>
    </source>
</evidence>
<proteinExistence type="predicted"/>
<evidence type="ECO:0000313" key="1">
    <source>
        <dbReference type="EMBL" id="WWQ67540.1"/>
    </source>
</evidence>
<keyword evidence="1" id="KW-0418">Kinase</keyword>
<gene>
    <name evidence="1" type="ORF">V2W30_32205</name>
</gene>
<accession>A0ACD5AKF7</accession>
<reference evidence="1" key="1">
    <citation type="journal article" date="2025" name="Int. J. Syst. Evol. Microbiol.">
        <title>Streptomyces citrinus sp. nov., with yellow diffusible pigment.</title>
        <authorList>
            <person name="He Y."/>
            <person name="Yang E."/>
            <person name="Xu J."/>
            <person name="Sun Y."/>
            <person name="Sun L."/>
        </authorList>
    </citation>
    <scope>NUCLEOTIDE SEQUENCE</scope>
    <source>
        <strain evidence="1">Q6</strain>
    </source>
</reference>
<name>A0ACD5AKF7_9ACTN</name>
<organism evidence="1 2">
    <name type="scientific">Streptomyces citrinus</name>
    <dbReference type="NCBI Taxonomy" id="3118173"/>
    <lineage>
        <taxon>Bacteria</taxon>
        <taxon>Bacillati</taxon>
        <taxon>Actinomycetota</taxon>
        <taxon>Actinomycetes</taxon>
        <taxon>Kitasatosporales</taxon>
        <taxon>Streptomycetaceae</taxon>
        <taxon>Streptomyces</taxon>
    </lineage>
</organism>